<evidence type="ECO:0000256" key="1">
    <source>
        <dbReference type="ARBA" id="ARBA00023015"/>
    </source>
</evidence>
<dbReference type="Proteomes" id="UP001501469">
    <property type="component" value="Unassembled WGS sequence"/>
</dbReference>
<evidence type="ECO:0000313" key="6">
    <source>
        <dbReference type="Proteomes" id="UP001501469"/>
    </source>
</evidence>
<accession>A0ABP7TFV2</accession>
<dbReference type="Gene3D" id="1.10.10.10">
    <property type="entry name" value="Winged helix-like DNA-binding domain superfamily/Winged helix DNA-binding domain"/>
    <property type="match status" value="1"/>
</dbReference>
<dbReference type="PROSITE" id="PS50043">
    <property type="entry name" value="HTH_LUXR_2"/>
    <property type="match status" value="1"/>
</dbReference>
<comment type="caution">
    <text evidence="5">The sequence shown here is derived from an EMBL/GenBank/DDBJ whole genome shotgun (WGS) entry which is preliminary data.</text>
</comment>
<reference evidence="6" key="1">
    <citation type="journal article" date="2019" name="Int. J. Syst. Evol. Microbiol.">
        <title>The Global Catalogue of Microorganisms (GCM) 10K type strain sequencing project: providing services to taxonomists for standard genome sequencing and annotation.</title>
        <authorList>
            <consortium name="The Broad Institute Genomics Platform"/>
            <consortium name="The Broad Institute Genome Sequencing Center for Infectious Disease"/>
            <person name="Wu L."/>
            <person name="Ma J."/>
        </authorList>
    </citation>
    <scope>NUCLEOTIDE SEQUENCE [LARGE SCALE GENOMIC DNA]</scope>
    <source>
        <strain evidence="6">JCM 17225</strain>
    </source>
</reference>
<dbReference type="PANTHER" id="PTHR44688">
    <property type="entry name" value="DNA-BINDING TRANSCRIPTIONAL ACTIVATOR DEVR_DOSR"/>
    <property type="match status" value="1"/>
</dbReference>
<evidence type="ECO:0000256" key="2">
    <source>
        <dbReference type="ARBA" id="ARBA00023125"/>
    </source>
</evidence>
<gene>
    <name evidence="5" type="ORF">GCM10022409_06690</name>
</gene>
<evidence type="ECO:0000313" key="5">
    <source>
        <dbReference type="EMBL" id="GAA4025379.1"/>
    </source>
</evidence>
<sequence>MFGADKLDEASPLVTQHPLFEELLVRQNALPLRTSDFAALPQFLRTDLCQIPDRLCALTHHLVLAARVPGWGMVSCAIFRSRHAFTEGERTLLAFVRPHVEGLLRCTGLAGATGVSAGAAPADTQIPDYFGLTRCEADILFHLAQGRADKEIGRLCCISPRTVQNHLRNIYAKLGVDNRTAASRRAIAAF</sequence>
<organism evidence="5 6">
    <name type="scientific">Hymenobacter glaciei</name>
    <dbReference type="NCBI Taxonomy" id="877209"/>
    <lineage>
        <taxon>Bacteria</taxon>
        <taxon>Pseudomonadati</taxon>
        <taxon>Bacteroidota</taxon>
        <taxon>Cytophagia</taxon>
        <taxon>Cytophagales</taxon>
        <taxon>Hymenobacteraceae</taxon>
        <taxon>Hymenobacter</taxon>
    </lineage>
</organism>
<dbReference type="RefSeq" id="WP_345050267.1">
    <property type="nucleotide sequence ID" value="NZ_BAABDK010000004.1"/>
</dbReference>
<dbReference type="InterPro" id="IPR036388">
    <property type="entry name" value="WH-like_DNA-bd_sf"/>
</dbReference>
<feature type="domain" description="HTH luxR-type" evidence="4">
    <location>
        <begin position="125"/>
        <end position="190"/>
    </location>
</feature>
<dbReference type="SMART" id="SM00421">
    <property type="entry name" value="HTH_LUXR"/>
    <property type="match status" value="1"/>
</dbReference>
<protein>
    <recommendedName>
        <fullName evidence="4">HTH luxR-type domain-containing protein</fullName>
    </recommendedName>
</protein>
<keyword evidence="3" id="KW-0804">Transcription</keyword>
<dbReference type="CDD" id="cd06170">
    <property type="entry name" value="LuxR_C_like"/>
    <property type="match status" value="1"/>
</dbReference>
<dbReference type="PRINTS" id="PR00038">
    <property type="entry name" value="HTHLUXR"/>
</dbReference>
<evidence type="ECO:0000259" key="4">
    <source>
        <dbReference type="PROSITE" id="PS50043"/>
    </source>
</evidence>
<keyword evidence="1" id="KW-0805">Transcription regulation</keyword>
<dbReference type="Pfam" id="PF00196">
    <property type="entry name" value="GerE"/>
    <property type="match status" value="1"/>
</dbReference>
<name>A0ABP7TFV2_9BACT</name>
<dbReference type="PANTHER" id="PTHR44688:SF16">
    <property type="entry name" value="DNA-BINDING TRANSCRIPTIONAL ACTIVATOR DEVR_DOSR"/>
    <property type="match status" value="1"/>
</dbReference>
<keyword evidence="6" id="KW-1185">Reference proteome</keyword>
<keyword evidence="2" id="KW-0238">DNA-binding</keyword>
<dbReference type="SUPFAM" id="SSF46894">
    <property type="entry name" value="C-terminal effector domain of the bipartite response regulators"/>
    <property type="match status" value="1"/>
</dbReference>
<dbReference type="InterPro" id="IPR016032">
    <property type="entry name" value="Sig_transdc_resp-reg_C-effctor"/>
</dbReference>
<evidence type="ECO:0000256" key="3">
    <source>
        <dbReference type="ARBA" id="ARBA00023163"/>
    </source>
</evidence>
<dbReference type="EMBL" id="BAABDK010000004">
    <property type="protein sequence ID" value="GAA4025379.1"/>
    <property type="molecule type" value="Genomic_DNA"/>
</dbReference>
<proteinExistence type="predicted"/>
<dbReference type="InterPro" id="IPR000792">
    <property type="entry name" value="Tscrpt_reg_LuxR_C"/>
</dbReference>